<evidence type="ECO:0000313" key="2">
    <source>
        <dbReference type="EMBL" id="KAG2576720.1"/>
    </source>
</evidence>
<dbReference type="AlphaFoldDB" id="A0A8T0QUM5"/>
<accession>A0A8T0QUM5</accession>
<keyword evidence="1" id="KW-0732">Signal</keyword>
<organism evidence="2 3">
    <name type="scientific">Panicum virgatum</name>
    <name type="common">Blackwell switchgrass</name>
    <dbReference type="NCBI Taxonomy" id="38727"/>
    <lineage>
        <taxon>Eukaryota</taxon>
        <taxon>Viridiplantae</taxon>
        <taxon>Streptophyta</taxon>
        <taxon>Embryophyta</taxon>
        <taxon>Tracheophyta</taxon>
        <taxon>Spermatophyta</taxon>
        <taxon>Magnoliopsida</taxon>
        <taxon>Liliopsida</taxon>
        <taxon>Poales</taxon>
        <taxon>Poaceae</taxon>
        <taxon>PACMAD clade</taxon>
        <taxon>Panicoideae</taxon>
        <taxon>Panicodae</taxon>
        <taxon>Paniceae</taxon>
        <taxon>Panicinae</taxon>
        <taxon>Panicum</taxon>
        <taxon>Panicum sect. Hiantes</taxon>
    </lineage>
</organism>
<comment type="caution">
    <text evidence="2">The sequence shown here is derived from an EMBL/GenBank/DDBJ whole genome shotgun (WGS) entry which is preliminary data.</text>
</comment>
<protein>
    <submittedName>
        <fullName evidence="2">Uncharacterized protein</fullName>
    </submittedName>
</protein>
<reference evidence="2" key="1">
    <citation type="submission" date="2020-05" db="EMBL/GenBank/DDBJ databases">
        <title>WGS assembly of Panicum virgatum.</title>
        <authorList>
            <person name="Lovell J.T."/>
            <person name="Jenkins J."/>
            <person name="Shu S."/>
            <person name="Juenger T.E."/>
            <person name="Schmutz J."/>
        </authorList>
    </citation>
    <scope>NUCLEOTIDE SEQUENCE</scope>
    <source>
        <strain evidence="2">AP13</strain>
    </source>
</reference>
<keyword evidence="3" id="KW-1185">Reference proteome</keyword>
<dbReference type="Proteomes" id="UP000823388">
    <property type="component" value="Chromosome 6N"/>
</dbReference>
<dbReference type="EMBL" id="CM029048">
    <property type="protein sequence ID" value="KAG2576720.1"/>
    <property type="molecule type" value="Genomic_DNA"/>
</dbReference>
<feature type="signal peptide" evidence="1">
    <location>
        <begin position="1"/>
        <end position="34"/>
    </location>
</feature>
<name>A0A8T0QUM5_PANVG</name>
<proteinExistence type="predicted"/>
<sequence length="132" mass="14112">MATLMMKSRRSSQGLLLLSLLLLAFSAIPALTSAESFVDGAGRKSKMAIGAGKGQDIHEDDDDPFNGCTPHDARAKKFCCSKDNLCWTTLYDCAINCPCKVNCDHLAAPSSSPSPSPSMVDSRLAVSLFKKL</sequence>
<dbReference type="PANTHER" id="PTHR48158">
    <property type="entry name" value="OS11G0453550 PROTEIN"/>
    <property type="match status" value="1"/>
</dbReference>
<gene>
    <name evidence="2" type="ORF">PVAP13_6NG057100</name>
</gene>
<dbReference type="PANTHER" id="PTHR48158:SF1">
    <property type="entry name" value="OS11G0453550 PROTEIN"/>
    <property type="match status" value="1"/>
</dbReference>
<evidence type="ECO:0000313" key="3">
    <source>
        <dbReference type="Proteomes" id="UP000823388"/>
    </source>
</evidence>
<feature type="chain" id="PRO_5035897683" evidence="1">
    <location>
        <begin position="35"/>
        <end position="132"/>
    </location>
</feature>
<evidence type="ECO:0000256" key="1">
    <source>
        <dbReference type="SAM" id="SignalP"/>
    </source>
</evidence>